<dbReference type="AlphaFoldDB" id="A0A934R027"/>
<comment type="caution">
    <text evidence="2">The sequence shown here is derived from an EMBL/GenBank/DDBJ whole genome shotgun (WGS) entry which is preliminary data.</text>
</comment>
<dbReference type="Proteomes" id="UP000600139">
    <property type="component" value="Unassembled WGS sequence"/>
</dbReference>
<accession>A0A934R027</accession>
<feature type="transmembrane region" description="Helical" evidence="1">
    <location>
        <begin position="97"/>
        <end position="124"/>
    </location>
</feature>
<keyword evidence="1" id="KW-0812">Transmembrane</keyword>
<keyword evidence="1" id="KW-1133">Transmembrane helix</keyword>
<dbReference type="EMBL" id="JAENIK010000004">
    <property type="protein sequence ID" value="MBK1814406.1"/>
    <property type="molecule type" value="Genomic_DNA"/>
</dbReference>
<organism evidence="2 3">
    <name type="scientific">Luteolibacter yonseiensis</name>
    <dbReference type="NCBI Taxonomy" id="1144680"/>
    <lineage>
        <taxon>Bacteria</taxon>
        <taxon>Pseudomonadati</taxon>
        <taxon>Verrucomicrobiota</taxon>
        <taxon>Verrucomicrobiia</taxon>
        <taxon>Verrucomicrobiales</taxon>
        <taxon>Verrucomicrobiaceae</taxon>
        <taxon>Luteolibacter</taxon>
    </lineage>
</organism>
<evidence type="ECO:0000313" key="3">
    <source>
        <dbReference type="Proteomes" id="UP000600139"/>
    </source>
</evidence>
<feature type="transmembrane region" description="Helical" evidence="1">
    <location>
        <begin position="67"/>
        <end position="85"/>
    </location>
</feature>
<keyword evidence="3" id="KW-1185">Reference proteome</keyword>
<gene>
    <name evidence="2" type="ORF">JIN84_02200</name>
</gene>
<dbReference type="RefSeq" id="WP_200349372.1">
    <property type="nucleotide sequence ID" value="NZ_BAABHZ010000010.1"/>
</dbReference>
<evidence type="ECO:0000313" key="2">
    <source>
        <dbReference type="EMBL" id="MBK1814406.1"/>
    </source>
</evidence>
<evidence type="ECO:0000256" key="1">
    <source>
        <dbReference type="SAM" id="Phobius"/>
    </source>
</evidence>
<protein>
    <submittedName>
        <fullName evidence="2">Uncharacterized protein</fullName>
    </submittedName>
</protein>
<proteinExistence type="predicted"/>
<keyword evidence="1" id="KW-0472">Membrane</keyword>
<reference evidence="2" key="1">
    <citation type="submission" date="2021-01" db="EMBL/GenBank/DDBJ databases">
        <title>Modified the classification status of verrucomicrobia.</title>
        <authorList>
            <person name="Feng X."/>
        </authorList>
    </citation>
    <scope>NUCLEOTIDE SEQUENCE</scope>
    <source>
        <strain evidence="2">JCM 18052</strain>
    </source>
</reference>
<name>A0A934R027_9BACT</name>
<sequence length="415" mass="46439">MSVSFKRTAVLAGAILCCAWTGFLALGKTVAESAASRFHGTISKVIDGKSDDPSAFVHGRMAEAMELFTLTILCAFAAAVFWKWLGSSPRLRPARGLAMGAVIFLLLNVMALAAGSTVLFWAIFYDKGNVDNFAQYHIKRALMEETSGRPRAILLGSSQTNRAIDEVLMNRRIGRRLWTTELAQPGARGFDMLTLSRDIPFKKGDLMICYLSEIMFYGKGSGIVAAEFMNFSEIPDAVEWNGWDFLVPKAVQSGLIGRVFPLYRYQKSISHRVLGWDITHVTQKKFDQSLETDLEEQARRRAPQLDIGETSAFEQAAFTRMVEELSAKGCEILVIEGHTHPAMRKYLDPTVVPHLRHYLSDLAARHPDHMILREGASFFTPEAADFADLVHFTDQAQQRFTLELVTYLDQAFPDQ</sequence>